<feature type="compositionally biased region" description="Basic and acidic residues" evidence="1">
    <location>
        <begin position="240"/>
        <end position="264"/>
    </location>
</feature>
<dbReference type="EMBL" id="BSYO01000012">
    <property type="protein sequence ID" value="GMH13112.1"/>
    <property type="molecule type" value="Genomic_DNA"/>
</dbReference>
<feature type="compositionally biased region" description="Basic and acidic residues" evidence="1">
    <location>
        <begin position="106"/>
        <end position="118"/>
    </location>
</feature>
<accession>A0AAD3SM91</accession>
<name>A0AAD3SM91_NEPGR</name>
<organism evidence="2 3">
    <name type="scientific">Nepenthes gracilis</name>
    <name type="common">Slender pitcher plant</name>
    <dbReference type="NCBI Taxonomy" id="150966"/>
    <lineage>
        <taxon>Eukaryota</taxon>
        <taxon>Viridiplantae</taxon>
        <taxon>Streptophyta</taxon>
        <taxon>Embryophyta</taxon>
        <taxon>Tracheophyta</taxon>
        <taxon>Spermatophyta</taxon>
        <taxon>Magnoliopsida</taxon>
        <taxon>eudicotyledons</taxon>
        <taxon>Gunneridae</taxon>
        <taxon>Pentapetalae</taxon>
        <taxon>Caryophyllales</taxon>
        <taxon>Nepenthaceae</taxon>
        <taxon>Nepenthes</taxon>
    </lineage>
</organism>
<comment type="caution">
    <text evidence="2">The sequence shown here is derived from an EMBL/GenBank/DDBJ whole genome shotgun (WGS) entry which is preliminary data.</text>
</comment>
<feature type="region of interest" description="Disordered" evidence="1">
    <location>
        <begin position="538"/>
        <end position="621"/>
    </location>
</feature>
<feature type="compositionally biased region" description="Low complexity" evidence="1">
    <location>
        <begin position="601"/>
        <end position="613"/>
    </location>
</feature>
<feature type="compositionally biased region" description="Basic and acidic residues" evidence="1">
    <location>
        <begin position="129"/>
        <end position="152"/>
    </location>
</feature>
<feature type="compositionally biased region" description="Basic and acidic residues" evidence="1">
    <location>
        <begin position="11"/>
        <end position="32"/>
    </location>
</feature>
<feature type="compositionally biased region" description="Polar residues" evidence="1">
    <location>
        <begin position="580"/>
        <end position="590"/>
    </location>
</feature>
<sequence length="621" mass="69786">METDTQALEQVIEKSQEINLREQEREEVKTATDEDSSELQDCSKDKTIEPPAAEEEEEKSDKQEFSMCEVEQPASKVIEKQPKERPIVETIKEKVEVAPETVDVPKSIEVKEKQEKTLEASAVTEPDPELLKEREASQTDPREEKELEKQSEVSEIANLPKLSTQEAIENPKETPEASSVKEPELEEVVKDIESSQVETIEEEKAKEPWEKLEANPVKDVEYEPEVSEKKESAQAEGLAEGEKPEPGSHVGEAKEPPEEKETVDVHGSTVHAAETLEEESEANPVKEPEQEAVQEAEILKEDLKKRKKLEPGFQVEENLQEKSKPTKTKIEEELSKANQEQELEKEEVIVLAKSVEEEKPDPPTTDVPESAAKPTEKLKETTDETPVEEPGQEVVKEKEASQTELTEEETLEQYPQVEEVPKQHDKIAAVEKKREEVEPVEKDIATLAQDDQERQIESQKPPLSESSKEVVPIHRETQAEKVGKVDNGDESKDTKTEEERLEKNPLTDESARQEAERVEAESIPVAAEEVTSEMAAIEESKELETRGENTAIFESIKDGDEEQKSEDQPKEEAPEKPTSKHSNNILSKMKQSLIKAKKAIIGKSSQSKTISSESKGDAKVK</sequence>
<feature type="compositionally biased region" description="Basic and acidic residues" evidence="1">
    <location>
        <begin position="169"/>
        <end position="193"/>
    </location>
</feature>
<dbReference type="PANTHER" id="PTHR37729:SF1">
    <property type="entry name" value="NEUROFILAMENT PROTEIN-LIKE PROTEIN"/>
    <property type="match status" value="1"/>
</dbReference>
<protein>
    <submittedName>
        <fullName evidence="2">Uncharacterized protein</fullName>
    </submittedName>
</protein>
<dbReference type="Proteomes" id="UP001279734">
    <property type="component" value="Unassembled WGS sequence"/>
</dbReference>
<evidence type="ECO:0000313" key="3">
    <source>
        <dbReference type="Proteomes" id="UP001279734"/>
    </source>
</evidence>
<feature type="compositionally biased region" description="Basic and acidic residues" evidence="1">
    <location>
        <begin position="419"/>
        <end position="444"/>
    </location>
</feature>
<feature type="compositionally biased region" description="Basic and acidic residues" evidence="1">
    <location>
        <begin position="202"/>
        <end position="233"/>
    </location>
</feature>
<keyword evidence="3" id="KW-1185">Reference proteome</keyword>
<feature type="compositionally biased region" description="Basic and acidic residues" evidence="1">
    <location>
        <begin position="538"/>
        <end position="547"/>
    </location>
</feature>
<dbReference type="AlphaFoldDB" id="A0AAD3SM91"/>
<feature type="region of interest" description="Disordered" evidence="1">
    <location>
        <begin position="106"/>
        <end position="526"/>
    </location>
</feature>
<feature type="region of interest" description="Disordered" evidence="1">
    <location>
        <begin position="1"/>
        <end position="83"/>
    </location>
</feature>
<evidence type="ECO:0000256" key="1">
    <source>
        <dbReference type="SAM" id="MobiDB-lite"/>
    </source>
</evidence>
<feature type="compositionally biased region" description="Basic and acidic residues" evidence="1">
    <location>
        <begin position="565"/>
        <end position="578"/>
    </location>
</feature>
<proteinExistence type="predicted"/>
<gene>
    <name evidence="2" type="ORF">Nepgr_014953</name>
</gene>
<dbReference type="PANTHER" id="PTHR37729">
    <property type="entry name" value="NEUROFILAMENT PROTEIN-LIKE PROTEIN"/>
    <property type="match status" value="1"/>
</dbReference>
<reference evidence="2" key="1">
    <citation type="submission" date="2023-05" db="EMBL/GenBank/DDBJ databases">
        <title>Nepenthes gracilis genome sequencing.</title>
        <authorList>
            <person name="Fukushima K."/>
        </authorList>
    </citation>
    <scope>NUCLEOTIDE SEQUENCE</scope>
    <source>
        <strain evidence="2">SING2019-196</strain>
    </source>
</reference>
<feature type="compositionally biased region" description="Basic and acidic residues" evidence="1">
    <location>
        <begin position="319"/>
        <end position="335"/>
    </location>
</feature>
<feature type="compositionally biased region" description="Basic and acidic residues" evidence="1">
    <location>
        <begin position="466"/>
        <end position="520"/>
    </location>
</feature>
<evidence type="ECO:0000313" key="2">
    <source>
        <dbReference type="EMBL" id="GMH13112.1"/>
    </source>
</evidence>